<evidence type="ECO:0000313" key="3">
    <source>
        <dbReference type="Proteomes" id="UP001371305"/>
    </source>
</evidence>
<reference evidence="2 3" key="1">
    <citation type="submission" date="2024-04" db="EMBL/GenBank/DDBJ databases">
        <title>Luteolibacter sp. isolated from soil.</title>
        <authorList>
            <person name="An J."/>
        </authorList>
    </citation>
    <scope>NUCLEOTIDE SEQUENCE [LARGE SCALE GENOMIC DNA]</scope>
    <source>
        <strain evidence="2 3">Y139</strain>
    </source>
</reference>
<dbReference type="SUPFAM" id="SSF55874">
    <property type="entry name" value="ATPase domain of HSP90 chaperone/DNA topoisomerase II/histidine kinase"/>
    <property type="match status" value="1"/>
</dbReference>
<organism evidence="2 3">
    <name type="scientific">Luteolibacter soli</name>
    <dbReference type="NCBI Taxonomy" id="3135280"/>
    <lineage>
        <taxon>Bacteria</taxon>
        <taxon>Pseudomonadati</taxon>
        <taxon>Verrucomicrobiota</taxon>
        <taxon>Verrucomicrobiia</taxon>
        <taxon>Verrucomicrobiales</taxon>
        <taxon>Verrucomicrobiaceae</taxon>
        <taxon>Luteolibacter</taxon>
    </lineage>
</organism>
<keyword evidence="2" id="KW-0067">ATP-binding</keyword>
<keyword evidence="2" id="KW-0547">Nucleotide-binding</keyword>
<evidence type="ECO:0000313" key="2">
    <source>
        <dbReference type="EMBL" id="MEK7954470.1"/>
    </source>
</evidence>
<gene>
    <name evidence="2" type="ORF">WKV53_28395</name>
</gene>
<dbReference type="EMBL" id="JBBUKT010000021">
    <property type="protein sequence ID" value="MEK7954470.1"/>
    <property type="molecule type" value="Genomic_DNA"/>
</dbReference>
<proteinExistence type="predicted"/>
<comment type="caution">
    <text evidence="2">The sequence shown here is derived from an EMBL/GenBank/DDBJ whole genome shotgun (WGS) entry which is preliminary data.</text>
</comment>
<dbReference type="RefSeq" id="WP_341408241.1">
    <property type="nucleotide sequence ID" value="NZ_JBBUKT010000021.1"/>
</dbReference>
<dbReference type="Proteomes" id="UP001371305">
    <property type="component" value="Unassembled WGS sequence"/>
</dbReference>
<sequence>MKGQPSSSSETEYDLVEPRAENLVESLRAFGYALPTAIADLVDNSLFAGAKNVWIQFHWNGADSAVAITDDGSGMDEPALREAMRPGSTSPRDRRDPADLGRFGLGLKTASFSQARRVTVISRTRNSVPVSRCWDLDHVDREKSWQLLKSRTPLASQLGSRIESLPSGTCIVWEKLDRLSQGADVSDAKAQDRFLSLSDGVEEHLACVFHRFLAKPGTLRIQVGNLELKAWDPFLAASRYSPTTLPIERLGLLGAHVEVEPFVLPHLSKVDSEVHKHAAGPRGWNLHQGFYVYRHRRLLVAGDWLGIKGWKPEEHYKLARIRVDIPNSLDLAWEIDVTKSKATPPPGLREELERIGLRARSLAKQIYSHRGARLTTRDPDKHVFLWQQKVRHNLVSYELNREHPLVKASLAACQDRAPLNALIKLVEQTIPVPLITITDREKPDQTSGPFEGLQGSEVLGVMREVFKALAITGYTPSEAFSRLCITEPFHRFPEILETFAEQEGISK</sequence>
<name>A0ABU9B436_9BACT</name>
<evidence type="ECO:0000256" key="1">
    <source>
        <dbReference type="SAM" id="MobiDB-lite"/>
    </source>
</evidence>
<feature type="region of interest" description="Disordered" evidence="1">
    <location>
        <begin position="72"/>
        <end position="100"/>
    </location>
</feature>
<dbReference type="InterPro" id="IPR036890">
    <property type="entry name" value="HATPase_C_sf"/>
</dbReference>
<keyword evidence="3" id="KW-1185">Reference proteome</keyword>
<dbReference type="Gene3D" id="3.30.565.10">
    <property type="entry name" value="Histidine kinase-like ATPase, C-terminal domain"/>
    <property type="match status" value="1"/>
</dbReference>
<dbReference type="GO" id="GO:0005524">
    <property type="term" value="F:ATP binding"/>
    <property type="evidence" value="ECO:0007669"/>
    <property type="project" value="UniProtKB-KW"/>
</dbReference>
<dbReference type="Pfam" id="PF13589">
    <property type="entry name" value="HATPase_c_3"/>
    <property type="match status" value="1"/>
</dbReference>
<accession>A0ABU9B436</accession>
<protein>
    <submittedName>
        <fullName evidence="2">ATP-binding protein</fullName>
    </submittedName>
</protein>